<evidence type="ECO:0000313" key="3">
    <source>
        <dbReference type="EMBL" id="MFC3174686.1"/>
    </source>
</evidence>
<dbReference type="GO" id="GO:0016787">
    <property type="term" value="F:hydrolase activity"/>
    <property type="evidence" value="ECO:0007669"/>
    <property type="project" value="UniProtKB-KW"/>
</dbReference>
<dbReference type="PANTHER" id="PTHR37981:SF1">
    <property type="entry name" value="SGNH HYDROLASE-TYPE ESTERASE DOMAIN-CONTAINING PROTEIN"/>
    <property type="match status" value="1"/>
</dbReference>
<dbReference type="InterPro" id="IPR013830">
    <property type="entry name" value="SGNH_hydro"/>
</dbReference>
<name>A0ABV7ITZ3_9SPHN</name>
<organism evidence="3 4">
    <name type="scientific">Novosphingobium bradum</name>
    <dbReference type="NCBI Taxonomy" id="1737444"/>
    <lineage>
        <taxon>Bacteria</taxon>
        <taxon>Pseudomonadati</taxon>
        <taxon>Pseudomonadota</taxon>
        <taxon>Alphaproteobacteria</taxon>
        <taxon>Sphingomonadales</taxon>
        <taxon>Sphingomonadaceae</taxon>
        <taxon>Novosphingobium</taxon>
    </lineage>
</organism>
<dbReference type="InterPro" id="IPR037460">
    <property type="entry name" value="SEST-like"/>
</dbReference>
<evidence type="ECO:0000256" key="1">
    <source>
        <dbReference type="SAM" id="SignalP"/>
    </source>
</evidence>
<dbReference type="InterPro" id="IPR036514">
    <property type="entry name" value="SGNH_hydro_sf"/>
</dbReference>
<keyword evidence="1" id="KW-0732">Signal</keyword>
<sequence>MRLATTALATASALALTGGALARPLPEGARYVALGSSYAAGPGVGEPVPGEPARCGRGSLSYARVLAARLRLKLVDASCSGATTAHLLGPWNELAPQIDAITPDTRLVTITVGGNDVRFVSNLFASVCAARADAPPRCPPHAAPTPAEWTALARAMQRIGHEARRRAPRAVVVFVDYPVVVPPQGTCAALGIAEPQAEAGRAAAARLARVTAEAARRSGARLLAASALTRGHDACAPQPWSEGASLRPGGIAMHPMIAAHAAIAERLEQMLETNR</sequence>
<keyword evidence="4" id="KW-1185">Reference proteome</keyword>
<comment type="caution">
    <text evidence="3">The sequence shown here is derived from an EMBL/GenBank/DDBJ whole genome shotgun (WGS) entry which is preliminary data.</text>
</comment>
<gene>
    <name evidence="3" type="ORF">ACFOD9_10515</name>
</gene>
<dbReference type="Gene3D" id="3.40.50.1110">
    <property type="entry name" value="SGNH hydrolase"/>
    <property type="match status" value="1"/>
</dbReference>
<evidence type="ECO:0000259" key="2">
    <source>
        <dbReference type="Pfam" id="PF13472"/>
    </source>
</evidence>
<dbReference type="SUPFAM" id="SSF52266">
    <property type="entry name" value="SGNH hydrolase"/>
    <property type="match status" value="1"/>
</dbReference>
<dbReference type="EMBL" id="JBHRTQ010000009">
    <property type="protein sequence ID" value="MFC3174686.1"/>
    <property type="molecule type" value="Genomic_DNA"/>
</dbReference>
<dbReference type="Proteomes" id="UP001595604">
    <property type="component" value="Unassembled WGS sequence"/>
</dbReference>
<feature type="signal peptide" evidence="1">
    <location>
        <begin position="1"/>
        <end position="22"/>
    </location>
</feature>
<accession>A0ABV7ITZ3</accession>
<reference evidence="4" key="1">
    <citation type="journal article" date="2019" name="Int. J. Syst. Evol. Microbiol.">
        <title>The Global Catalogue of Microorganisms (GCM) 10K type strain sequencing project: providing services to taxonomists for standard genome sequencing and annotation.</title>
        <authorList>
            <consortium name="The Broad Institute Genomics Platform"/>
            <consortium name="The Broad Institute Genome Sequencing Center for Infectious Disease"/>
            <person name="Wu L."/>
            <person name="Ma J."/>
        </authorList>
    </citation>
    <scope>NUCLEOTIDE SEQUENCE [LARGE SCALE GENOMIC DNA]</scope>
    <source>
        <strain evidence="4">KCTC 42984</strain>
    </source>
</reference>
<keyword evidence="3" id="KW-0378">Hydrolase</keyword>
<dbReference type="PANTHER" id="PTHR37981">
    <property type="entry name" value="LIPASE 2"/>
    <property type="match status" value="1"/>
</dbReference>
<feature type="domain" description="SGNH hydrolase-type esterase" evidence="2">
    <location>
        <begin position="33"/>
        <end position="261"/>
    </location>
</feature>
<dbReference type="CDD" id="cd01823">
    <property type="entry name" value="SEST_like"/>
    <property type="match status" value="1"/>
</dbReference>
<evidence type="ECO:0000313" key="4">
    <source>
        <dbReference type="Proteomes" id="UP001595604"/>
    </source>
</evidence>
<feature type="chain" id="PRO_5047302872" evidence="1">
    <location>
        <begin position="23"/>
        <end position="275"/>
    </location>
</feature>
<dbReference type="RefSeq" id="WP_379510069.1">
    <property type="nucleotide sequence ID" value="NZ_JBHRTQ010000009.1"/>
</dbReference>
<dbReference type="EC" id="3.1.-.-" evidence="3"/>
<dbReference type="Pfam" id="PF13472">
    <property type="entry name" value="Lipase_GDSL_2"/>
    <property type="match status" value="1"/>
</dbReference>
<protein>
    <submittedName>
        <fullName evidence="3">SGNH/GDSL hydrolase family protein</fullName>
        <ecNumber evidence="3">3.1.-.-</ecNumber>
    </submittedName>
</protein>
<proteinExistence type="predicted"/>